<dbReference type="PANTHER" id="PTHR43316:SF3">
    <property type="entry name" value="HALOACID DEHALOGENASE, TYPE II (AFU_ORTHOLOGUE AFUA_2G07750)-RELATED"/>
    <property type="match status" value="1"/>
</dbReference>
<dbReference type="EMBL" id="UINC01101285">
    <property type="protein sequence ID" value="SVC61973.1"/>
    <property type="molecule type" value="Genomic_DNA"/>
</dbReference>
<dbReference type="PRINTS" id="PR00413">
    <property type="entry name" value="HADHALOGNASE"/>
</dbReference>
<dbReference type="NCBIfam" id="TIGR01549">
    <property type="entry name" value="HAD-SF-IA-v1"/>
    <property type="match status" value="1"/>
</dbReference>
<reference evidence="2" key="1">
    <citation type="submission" date="2018-05" db="EMBL/GenBank/DDBJ databases">
        <authorList>
            <person name="Lanie J.A."/>
            <person name="Ng W.-L."/>
            <person name="Kazmierczak K.M."/>
            <person name="Andrzejewski T.M."/>
            <person name="Davidsen T.M."/>
            <person name="Wayne K.J."/>
            <person name="Tettelin H."/>
            <person name="Glass J.I."/>
            <person name="Rusch D."/>
            <person name="Podicherti R."/>
            <person name="Tsui H.-C.T."/>
            <person name="Winkler M.E."/>
        </authorList>
    </citation>
    <scope>NUCLEOTIDE SEQUENCE</scope>
</reference>
<gene>
    <name evidence="2" type="ORF">METZ01_LOCUS314827</name>
</gene>
<proteinExistence type="predicted"/>
<dbReference type="InterPro" id="IPR023214">
    <property type="entry name" value="HAD_sf"/>
</dbReference>
<protein>
    <recommendedName>
        <fullName evidence="3">HAD family hydrolase</fullName>
    </recommendedName>
</protein>
<dbReference type="InterPro" id="IPR041492">
    <property type="entry name" value="HAD_2"/>
</dbReference>
<dbReference type="InterPro" id="IPR006439">
    <property type="entry name" value="HAD-SF_hydro_IA"/>
</dbReference>
<dbReference type="InterPro" id="IPR051540">
    <property type="entry name" value="S-2-haloacid_dehalogenase"/>
</dbReference>
<evidence type="ECO:0000256" key="1">
    <source>
        <dbReference type="ARBA" id="ARBA00022801"/>
    </source>
</evidence>
<name>A0A382NL86_9ZZZZ</name>
<dbReference type="SFLD" id="SFLDS00003">
    <property type="entry name" value="Haloacid_Dehalogenase"/>
    <property type="match status" value="1"/>
</dbReference>
<dbReference type="Pfam" id="PF13419">
    <property type="entry name" value="HAD_2"/>
    <property type="match status" value="1"/>
</dbReference>
<organism evidence="2">
    <name type="scientific">marine metagenome</name>
    <dbReference type="NCBI Taxonomy" id="408172"/>
    <lineage>
        <taxon>unclassified sequences</taxon>
        <taxon>metagenomes</taxon>
        <taxon>ecological metagenomes</taxon>
    </lineage>
</organism>
<dbReference type="GO" id="GO:0016787">
    <property type="term" value="F:hydrolase activity"/>
    <property type="evidence" value="ECO:0007669"/>
    <property type="project" value="UniProtKB-KW"/>
</dbReference>
<dbReference type="PANTHER" id="PTHR43316">
    <property type="entry name" value="HYDROLASE, HALOACID DELAHOGENASE-RELATED"/>
    <property type="match status" value="1"/>
</dbReference>
<dbReference type="InterPro" id="IPR036412">
    <property type="entry name" value="HAD-like_sf"/>
</dbReference>
<dbReference type="SUPFAM" id="SSF56784">
    <property type="entry name" value="HAD-like"/>
    <property type="match status" value="1"/>
</dbReference>
<dbReference type="Gene3D" id="1.10.150.240">
    <property type="entry name" value="Putative phosphatase, domain 2"/>
    <property type="match status" value="1"/>
</dbReference>
<dbReference type="AlphaFoldDB" id="A0A382NL86"/>
<evidence type="ECO:0008006" key="3">
    <source>
        <dbReference type="Google" id="ProtNLM"/>
    </source>
</evidence>
<dbReference type="Gene3D" id="3.40.50.1000">
    <property type="entry name" value="HAD superfamily/HAD-like"/>
    <property type="match status" value="1"/>
</dbReference>
<dbReference type="InterPro" id="IPR023198">
    <property type="entry name" value="PGP-like_dom2"/>
</dbReference>
<dbReference type="SFLD" id="SFLDG01129">
    <property type="entry name" value="C1.5:_HAD__Beta-PGM__Phosphata"/>
    <property type="match status" value="1"/>
</dbReference>
<sequence length="237" mass="26894">MPNIKAVIFDMYDTLVPNTADHWIALFTRIAQIQQLPLAGHALFKQWKKIDLTFRQTRLNLIQPEKTPVFKTYQQAWEESFIKVFAKNDIDGDPSKAAEAAIESLQTREPFDDTKSSVLTIQERWETGLISNADNAYLIPNLNHIGLNFDVVVSSETVRSYKPDSKPFLSTLDLLGISASEAVYVGDNPYDDVVGAKSVGMKVVLINRYNRPNHRHPVPDGEIKTLCELSKFLERWS</sequence>
<keyword evidence="1" id="KW-0378">Hydrolase</keyword>
<evidence type="ECO:0000313" key="2">
    <source>
        <dbReference type="EMBL" id="SVC61973.1"/>
    </source>
</evidence>
<accession>A0A382NL86</accession>